<dbReference type="RefSeq" id="WP_307160455.1">
    <property type="nucleotide sequence ID" value="NZ_JAUSWH010000031.1"/>
</dbReference>
<evidence type="ECO:0000313" key="2">
    <source>
        <dbReference type="EMBL" id="MDQ0458377.1"/>
    </source>
</evidence>
<proteinExistence type="predicted"/>
<keyword evidence="3" id="KW-1185">Reference proteome</keyword>
<dbReference type="GO" id="GO:0016740">
    <property type="term" value="F:transferase activity"/>
    <property type="evidence" value="ECO:0007669"/>
    <property type="project" value="UniProtKB-KW"/>
</dbReference>
<keyword evidence="2" id="KW-0808">Transferase</keyword>
<name>A0ABU0IL54_9HYPH</name>
<dbReference type="SUPFAM" id="SSF53756">
    <property type="entry name" value="UDP-Glycosyltransferase/glycogen phosphorylase"/>
    <property type="match status" value="1"/>
</dbReference>
<dbReference type="EMBL" id="JAUSWH010000031">
    <property type="protein sequence ID" value="MDQ0458377.1"/>
    <property type="molecule type" value="Genomic_DNA"/>
</dbReference>
<evidence type="ECO:0000259" key="1">
    <source>
        <dbReference type="Pfam" id="PF13579"/>
    </source>
</evidence>
<sequence length="406" mass="44495">MGIRVLYLAHDLADPAIRRRVLMLVAGGAEVMLAGFRRDSNALAAVEGIQPIELGLTADGRFGQRASAVIKAAFGVRRMLGHLPRPDVILARNLEMLAVGRRARHAFGAPVPLVYECLDIHRLVLREDGLGKALRALEGRLSRQASLLITSSPAFVEHYFHRLSSVDLPVMLMENKVLDLSGESMPSLNARRPAAGQPWRIGWFGALRCARSFDALAAFSRAMQGRVQIELRGRPAYGVMPDFDARVAAEPYMTFHGAYRNPEDLARIYGEVQFAWAIDFYEEGQNSDWLLPNRLYESCRHGALPIALSGTETGRTLQRHGLGFCIETAGVEALSALFETMTGSAYDEAFAALAAADARLFTADAGDCRALVERLRTLPDLSTRLKPSPADVKPYSPSINVDVHDG</sequence>
<comment type="caution">
    <text evidence="2">The sequence shown here is derived from an EMBL/GenBank/DDBJ whole genome shotgun (WGS) entry which is preliminary data.</text>
</comment>
<dbReference type="InterPro" id="IPR028098">
    <property type="entry name" value="Glyco_trans_4-like_N"/>
</dbReference>
<protein>
    <submittedName>
        <fullName evidence="2">Succinoglycan biosynthesis protein ExoL</fullName>
        <ecNumber evidence="2">2.-.-.-</ecNumber>
    </submittedName>
</protein>
<accession>A0ABU0IL54</accession>
<evidence type="ECO:0000313" key="3">
    <source>
        <dbReference type="Proteomes" id="UP001235269"/>
    </source>
</evidence>
<dbReference type="Proteomes" id="UP001235269">
    <property type="component" value="Unassembled WGS sequence"/>
</dbReference>
<dbReference type="Pfam" id="PF13579">
    <property type="entry name" value="Glyco_trans_4_4"/>
    <property type="match status" value="1"/>
</dbReference>
<organism evidence="2 3">
    <name type="scientific">Rhizobium paknamense</name>
    <dbReference type="NCBI Taxonomy" id="1206817"/>
    <lineage>
        <taxon>Bacteria</taxon>
        <taxon>Pseudomonadati</taxon>
        <taxon>Pseudomonadota</taxon>
        <taxon>Alphaproteobacteria</taxon>
        <taxon>Hyphomicrobiales</taxon>
        <taxon>Rhizobiaceae</taxon>
        <taxon>Rhizobium/Agrobacterium group</taxon>
        <taxon>Rhizobium</taxon>
    </lineage>
</organism>
<reference evidence="2 3" key="1">
    <citation type="submission" date="2023-07" db="EMBL/GenBank/DDBJ databases">
        <title>Genomic Encyclopedia of Type Strains, Phase IV (KMG-IV): sequencing the most valuable type-strain genomes for metagenomic binning, comparative biology and taxonomic classification.</title>
        <authorList>
            <person name="Goeker M."/>
        </authorList>
    </citation>
    <scope>NUCLEOTIDE SEQUENCE [LARGE SCALE GENOMIC DNA]</scope>
    <source>
        <strain evidence="2 3">DSM 100301</strain>
    </source>
</reference>
<feature type="domain" description="Glycosyltransferase subfamily 4-like N-terminal" evidence="1">
    <location>
        <begin position="24"/>
        <end position="159"/>
    </location>
</feature>
<gene>
    <name evidence="2" type="ORF">QO005_004739</name>
</gene>
<dbReference type="Gene3D" id="3.40.50.2000">
    <property type="entry name" value="Glycogen Phosphorylase B"/>
    <property type="match status" value="1"/>
</dbReference>
<dbReference type="EC" id="2.-.-.-" evidence="2"/>